<evidence type="ECO:0000256" key="4">
    <source>
        <dbReference type="ARBA" id="ARBA00022605"/>
    </source>
</evidence>
<dbReference type="Gene3D" id="3.40.190.10">
    <property type="entry name" value="Periplasmic binding protein-like II"/>
    <property type="match status" value="2"/>
</dbReference>
<dbReference type="InterPro" id="IPR001086">
    <property type="entry name" value="Preph_deHydtase"/>
</dbReference>
<reference evidence="12 13" key="1">
    <citation type="submission" date="2016-01" db="EMBL/GenBank/DDBJ databases">
        <title>Use of Whole Genome Sequencing to ascertain that Brevibacterium massiliense (Roux, Raoult 2009) is a later heterotypic synonym of Brevibacterium ravenspurgense (Mages 2008).</title>
        <authorList>
            <person name="Bernier A.-M."/>
            <person name="Burdz T."/>
            <person name="Huynh C."/>
            <person name="Pachecho A.L."/>
            <person name="Wiebe D."/>
            <person name="Bonner C."/>
            <person name="Bernard K."/>
        </authorList>
    </citation>
    <scope>NUCLEOTIDE SEQUENCE [LARGE SCALE GENOMIC DNA]</scope>
    <source>
        <strain evidence="12 13">CCUG56047</strain>
    </source>
</reference>
<dbReference type="InterPro" id="IPR008242">
    <property type="entry name" value="Chor_mutase/pphenate_deHydtase"/>
</dbReference>
<dbReference type="PANTHER" id="PTHR21022:SF19">
    <property type="entry name" value="PREPHENATE DEHYDRATASE-RELATED"/>
    <property type="match status" value="1"/>
</dbReference>
<accession>A0A150H5F4</accession>
<gene>
    <name evidence="12" type="primary">pheA</name>
    <name evidence="12" type="ORF">Bravens_01801</name>
</gene>
<evidence type="ECO:0000259" key="11">
    <source>
        <dbReference type="PROSITE" id="PS51671"/>
    </source>
</evidence>
<dbReference type="GO" id="GO:0009094">
    <property type="term" value="P:L-phenylalanine biosynthetic process"/>
    <property type="evidence" value="ECO:0007669"/>
    <property type="project" value="UniProtKB-UniPathway"/>
</dbReference>
<keyword evidence="7 12" id="KW-0456">Lyase</keyword>
<comment type="catalytic activity">
    <reaction evidence="8">
        <text>prephenate + H(+) = 3-phenylpyruvate + CO2 + H2O</text>
        <dbReference type="Rhea" id="RHEA:21648"/>
        <dbReference type="ChEBI" id="CHEBI:15377"/>
        <dbReference type="ChEBI" id="CHEBI:15378"/>
        <dbReference type="ChEBI" id="CHEBI:16526"/>
        <dbReference type="ChEBI" id="CHEBI:18005"/>
        <dbReference type="ChEBI" id="CHEBI:29934"/>
        <dbReference type="EC" id="4.2.1.51"/>
    </reaction>
</comment>
<dbReference type="NCBIfam" id="NF008865">
    <property type="entry name" value="PRK11898.1"/>
    <property type="match status" value="1"/>
</dbReference>
<dbReference type="InterPro" id="IPR045865">
    <property type="entry name" value="ACT-like_dom_sf"/>
</dbReference>
<keyword evidence="4" id="KW-0028">Amino-acid biosynthesis</keyword>
<dbReference type="GO" id="GO:0004664">
    <property type="term" value="F:prephenate dehydratase activity"/>
    <property type="evidence" value="ECO:0007669"/>
    <property type="project" value="UniProtKB-EC"/>
</dbReference>
<dbReference type="InterPro" id="IPR002912">
    <property type="entry name" value="ACT_dom"/>
</dbReference>
<evidence type="ECO:0000256" key="6">
    <source>
        <dbReference type="ARBA" id="ARBA00023222"/>
    </source>
</evidence>
<dbReference type="EC" id="4.2.1.51" evidence="2"/>
<dbReference type="CDD" id="cd13632">
    <property type="entry name" value="PBP2_Aa-PDT_like"/>
    <property type="match status" value="1"/>
</dbReference>
<dbReference type="UniPathway" id="UPA00121">
    <property type="reaction ID" value="UER00345"/>
</dbReference>
<evidence type="ECO:0000256" key="8">
    <source>
        <dbReference type="ARBA" id="ARBA00047848"/>
    </source>
</evidence>
<dbReference type="PATRIC" id="fig|479117.4.peg.1784"/>
<feature type="domain" description="Prephenate dehydratase" evidence="10">
    <location>
        <begin position="6"/>
        <end position="189"/>
    </location>
</feature>
<dbReference type="Pfam" id="PF00800">
    <property type="entry name" value="PDT"/>
    <property type="match status" value="1"/>
</dbReference>
<dbReference type="InterPro" id="IPR018528">
    <property type="entry name" value="Preph_deHydtase_CS"/>
</dbReference>
<dbReference type="SUPFAM" id="SSF55021">
    <property type="entry name" value="ACT-like"/>
    <property type="match status" value="1"/>
</dbReference>
<keyword evidence="13" id="KW-1185">Reference proteome</keyword>
<dbReference type="PIRSF" id="PIRSF001500">
    <property type="entry name" value="Chor_mut_pdt_Ppr"/>
    <property type="match status" value="1"/>
</dbReference>
<dbReference type="GO" id="GO:0005737">
    <property type="term" value="C:cytoplasm"/>
    <property type="evidence" value="ECO:0007669"/>
    <property type="project" value="TreeGrafter"/>
</dbReference>
<evidence type="ECO:0000313" key="13">
    <source>
        <dbReference type="Proteomes" id="UP000243589"/>
    </source>
</evidence>
<dbReference type="PROSITE" id="PS00857">
    <property type="entry name" value="PREPHENATE_DEHYDR_1"/>
    <property type="match status" value="1"/>
</dbReference>
<sequence>MTDTLRFGFLGPAATFTEAALLRLIADRGFADAQRIPAHSVDEALAAVAAGDLSGAVVPMENSVEGGVPATLDALTRHGELQIVAETLIDVRFVLAARPGTQLSDITAFGTHPHAEAQTRGWVAGHLPGATYVPASSTAAAAQTAAEDGSDYQAAVCPALAAQRYGLEVLADDIGDRHDTVTRFVLVRKPAAMPPATGADKTTIVAALASDRAGSLLELLEQFSTRGVNLARIESRPTGDGLGLYQFSLDLVGHVAEPRISEALAGVHRLARRVQFLGSYPAAESSVEPVDPRMTADCFEAADAWVEGIRSYLS</sequence>
<dbReference type="SUPFAM" id="SSF53850">
    <property type="entry name" value="Periplasmic binding protein-like II"/>
    <property type="match status" value="1"/>
</dbReference>
<dbReference type="AlphaFoldDB" id="A0A150H5F4"/>
<evidence type="ECO:0000256" key="3">
    <source>
        <dbReference type="ARBA" id="ARBA00021872"/>
    </source>
</evidence>
<dbReference type="Proteomes" id="UP000243589">
    <property type="component" value="Unassembled WGS sequence"/>
</dbReference>
<dbReference type="EMBL" id="LQQC01000012">
    <property type="protein sequence ID" value="KXZ57281.1"/>
    <property type="molecule type" value="Genomic_DNA"/>
</dbReference>
<dbReference type="CDD" id="cd04905">
    <property type="entry name" value="ACT_CM-PDT"/>
    <property type="match status" value="1"/>
</dbReference>
<dbReference type="PANTHER" id="PTHR21022">
    <property type="entry name" value="PREPHENATE DEHYDRATASE P PROTEIN"/>
    <property type="match status" value="1"/>
</dbReference>
<evidence type="ECO:0000256" key="2">
    <source>
        <dbReference type="ARBA" id="ARBA00013147"/>
    </source>
</evidence>
<evidence type="ECO:0000256" key="5">
    <source>
        <dbReference type="ARBA" id="ARBA00023141"/>
    </source>
</evidence>
<comment type="pathway">
    <text evidence="1">Amino-acid biosynthesis; L-phenylalanine biosynthesis; phenylpyruvate from prephenate: step 1/1.</text>
</comment>
<protein>
    <recommendedName>
        <fullName evidence="3">Prephenate dehydratase</fullName>
        <ecNumber evidence="2">4.2.1.51</ecNumber>
    </recommendedName>
</protein>
<name>A0A150H5F4_9MICO</name>
<evidence type="ECO:0000259" key="10">
    <source>
        <dbReference type="PROSITE" id="PS51171"/>
    </source>
</evidence>
<keyword evidence="6" id="KW-0584">Phenylalanine biosynthesis</keyword>
<keyword evidence="5" id="KW-0057">Aromatic amino acid biosynthesis</keyword>
<proteinExistence type="predicted"/>
<feature type="site" description="Essential for prephenate dehydratase activity" evidence="9">
    <location>
        <position position="182"/>
    </location>
</feature>
<organism evidence="12 13">
    <name type="scientific">Brevibacterium ravenspurgense</name>
    <dbReference type="NCBI Taxonomy" id="479117"/>
    <lineage>
        <taxon>Bacteria</taxon>
        <taxon>Bacillati</taxon>
        <taxon>Actinomycetota</taxon>
        <taxon>Actinomycetes</taxon>
        <taxon>Micrococcales</taxon>
        <taxon>Brevibacteriaceae</taxon>
        <taxon>Brevibacterium</taxon>
    </lineage>
</organism>
<dbReference type="PROSITE" id="PS51171">
    <property type="entry name" value="PREPHENATE_DEHYDR_3"/>
    <property type="match status" value="1"/>
</dbReference>
<evidence type="ECO:0000256" key="7">
    <source>
        <dbReference type="ARBA" id="ARBA00023239"/>
    </source>
</evidence>
<evidence type="ECO:0000313" key="12">
    <source>
        <dbReference type="EMBL" id="KXZ57281.1"/>
    </source>
</evidence>
<dbReference type="Gene3D" id="3.30.70.260">
    <property type="match status" value="1"/>
</dbReference>
<dbReference type="PROSITE" id="PS51671">
    <property type="entry name" value="ACT"/>
    <property type="match status" value="1"/>
</dbReference>
<feature type="domain" description="ACT" evidence="11">
    <location>
        <begin position="204"/>
        <end position="281"/>
    </location>
</feature>
<comment type="caution">
    <text evidence="12">The sequence shown here is derived from an EMBL/GenBank/DDBJ whole genome shotgun (WGS) entry which is preliminary data.</text>
</comment>
<evidence type="ECO:0000256" key="9">
    <source>
        <dbReference type="PIRSR" id="PIRSR001500-2"/>
    </source>
</evidence>
<dbReference type="RefSeq" id="WP_062022599.1">
    <property type="nucleotide sequence ID" value="NZ_JAKRCZ010000014.1"/>
</dbReference>
<evidence type="ECO:0000256" key="1">
    <source>
        <dbReference type="ARBA" id="ARBA00004741"/>
    </source>
</evidence>